<protein>
    <submittedName>
        <fullName evidence="2">Uncharacterized protein LOC105359958</fullName>
    </submittedName>
</protein>
<evidence type="ECO:0000313" key="2">
    <source>
        <dbReference type="RefSeq" id="XP_011495031.1"/>
    </source>
</evidence>
<gene>
    <name evidence="2" type="primary">LOC105359958</name>
</gene>
<keyword evidence="1" id="KW-1185">Reference proteome</keyword>
<dbReference type="GeneID" id="105359958"/>
<evidence type="ECO:0000313" key="1">
    <source>
        <dbReference type="Proteomes" id="UP000695007"/>
    </source>
</evidence>
<dbReference type="Proteomes" id="UP000695007">
    <property type="component" value="Unplaced"/>
</dbReference>
<reference evidence="2" key="1">
    <citation type="submission" date="2025-08" db="UniProtKB">
        <authorList>
            <consortium name="RefSeq"/>
        </authorList>
    </citation>
    <scope>IDENTIFICATION</scope>
</reference>
<organism evidence="1 2">
    <name type="scientific">Ceratosolen solmsi marchali</name>
    <dbReference type="NCBI Taxonomy" id="326594"/>
    <lineage>
        <taxon>Eukaryota</taxon>
        <taxon>Metazoa</taxon>
        <taxon>Ecdysozoa</taxon>
        <taxon>Arthropoda</taxon>
        <taxon>Hexapoda</taxon>
        <taxon>Insecta</taxon>
        <taxon>Pterygota</taxon>
        <taxon>Neoptera</taxon>
        <taxon>Endopterygota</taxon>
        <taxon>Hymenoptera</taxon>
        <taxon>Apocrita</taxon>
        <taxon>Proctotrupomorpha</taxon>
        <taxon>Chalcidoidea</taxon>
        <taxon>Agaonidae</taxon>
        <taxon>Agaoninae</taxon>
        <taxon>Ceratosolen</taxon>
    </lineage>
</organism>
<proteinExistence type="predicted"/>
<dbReference type="AlphaFoldDB" id="A0AAJ6YC52"/>
<accession>A0AAJ6YC52</accession>
<name>A0AAJ6YC52_9HYME</name>
<dbReference type="KEGG" id="csol:105359958"/>
<sequence length="147" mass="16976">MRVYYTIKYSPKWKYINTDGNSINGLQAWITDVVVGKHKANHIQPIIKNIGYPVYKDVEFKIPYPEVHHAQQPYPVLVPMLHPVPFEVTKTVVKTVEKKVPTPVEKIVPVPVEKLVPFKVIKHVPVLVDKKIPIKIPVYKTIHHKVH</sequence>
<dbReference type="RefSeq" id="XP_011495031.1">
    <property type="nucleotide sequence ID" value="XM_011496729.1"/>
</dbReference>